<proteinExistence type="predicted"/>
<accession>A0A8H6XXM7</accession>
<protein>
    <submittedName>
        <fullName evidence="2">Uncharacterized protein</fullName>
    </submittedName>
</protein>
<feature type="region of interest" description="Disordered" evidence="1">
    <location>
        <begin position="134"/>
        <end position="159"/>
    </location>
</feature>
<dbReference type="AlphaFoldDB" id="A0A8H6XXM7"/>
<evidence type="ECO:0000313" key="2">
    <source>
        <dbReference type="EMBL" id="KAF7350160.1"/>
    </source>
</evidence>
<gene>
    <name evidence="2" type="ORF">MVEN_01318500</name>
</gene>
<comment type="caution">
    <text evidence="2">The sequence shown here is derived from an EMBL/GenBank/DDBJ whole genome shotgun (WGS) entry which is preliminary data.</text>
</comment>
<dbReference type="Proteomes" id="UP000620124">
    <property type="component" value="Unassembled WGS sequence"/>
</dbReference>
<keyword evidence="3" id="KW-1185">Reference proteome</keyword>
<sequence>MRSRPSSMDISAGDLSLPSEFGQFGMTGNTLHVPFIQAAPAPKTKVGSQASYPDAPFRDDCTVRTARSSSTTLLRAVRRALDDGDDEHEHEHEAQATPPATAAPPPATTTTTRRSTWSSIDRLRGRVSGIFQRKHAHAPAHAPAAPPPSPDTSATASDDDDDIVHVAPRARRTFSFALRAARAAKIPAAHTPVGHVPCARRQRVRRSRSFSGFTSMAHRVLAPIADAAELDERTVEACGGVGRFWVYAQDEEAEAEEGGGGCGDFGTRC</sequence>
<feature type="compositionally biased region" description="Basic and acidic residues" evidence="1">
    <location>
        <begin position="82"/>
        <end position="94"/>
    </location>
</feature>
<feature type="region of interest" description="Disordered" evidence="1">
    <location>
        <begin position="82"/>
        <end position="119"/>
    </location>
</feature>
<dbReference type="OrthoDB" id="3059808at2759"/>
<evidence type="ECO:0000313" key="3">
    <source>
        <dbReference type="Proteomes" id="UP000620124"/>
    </source>
</evidence>
<evidence type="ECO:0000256" key="1">
    <source>
        <dbReference type="SAM" id="MobiDB-lite"/>
    </source>
</evidence>
<organism evidence="2 3">
    <name type="scientific">Mycena venus</name>
    <dbReference type="NCBI Taxonomy" id="2733690"/>
    <lineage>
        <taxon>Eukaryota</taxon>
        <taxon>Fungi</taxon>
        <taxon>Dikarya</taxon>
        <taxon>Basidiomycota</taxon>
        <taxon>Agaricomycotina</taxon>
        <taxon>Agaricomycetes</taxon>
        <taxon>Agaricomycetidae</taxon>
        <taxon>Agaricales</taxon>
        <taxon>Marasmiineae</taxon>
        <taxon>Mycenaceae</taxon>
        <taxon>Mycena</taxon>
    </lineage>
</organism>
<dbReference type="EMBL" id="JACAZI010000010">
    <property type="protein sequence ID" value="KAF7350160.1"/>
    <property type="molecule type" value="Genomic_DNA"/>
</dbReference>
<name>A0A8H6XXM7_9AGAR</name>
<reference evidence="2" key="1">
    <citation type="submission" date="2020-05" db="EMBL/GenBank/DDBJ databases">
        <title>Mycena genomes resolve the evolution of fungal bioluminescence.</title>
        <authorList>
            <person name="Tsai I.J."/>
        </authorList>
    </citation>
    <scope>NUCLEOTIDE SEQUENCE</scope>
    <source>
        <strain evidence="2">CCC161011</strain>
    </source>
</reference>